<keyword evidence="1" id="KW-0732">Signal</keyword>
<evidence type="ECO:0000256" key="1">
    <source>
        <dbReference type="SAM" id="SignalP"/>
    </source>
</evidence>
<organism evidence="2 3">
    <name type="scientific">Steroidobacter gossypii</name>
    <dbReference type="NCBI Taxonomy" id="2805490"/>
    <lineage>
        <taxon>Bacteria</taxon>
        <taxon>Pseudomonadati</taxon>
        <taxon>Pseudomonadota</taxon>
        <taxon>Gammaproteobacteria</taxon>
        <taxon>Steroidobacterales</taxon>
        <taxon>Steroidobacteraceae</taxon>
        <taxon>Steroidobacter</taxon>
    </lineage>
</organism>
<protein>
    <submittedName>
        <fullName evidence="2">Uncharacterized protein</fullName>
    </submittedName>
</protein>
<comment type="caution">
    <text evidence="2">The sequence shown here is derived from an EMBL/GenBank/DDBJ whole genome shotgun (WGS) entry which is preliminary data.</text>
</comment>
<sequence>MQKIKGGTRLWSSAVLTFGMILPALSTAQEPAATDFVKPVSDRQCDEFNHSWVVTSQHTYLSIKVVVRWAATGAKDMQEEFILAPGASRALGCASKVEVVAAEIMQF</sequence>
<dbReference type="EMBL" id="JAEVLS010000004">
    <property type="protein sequence ID" value="MBM0106804.1"/>
    <property type="molecule type" value="Genomic_DNA"/>
</dbReference>
<dbReference type="Proteomes" id="UP000661077">
    <property type="component" value="Unassembled WGS sequence"/>
</dbReference>
<feature type="signal peptide" evidence="1">
    <location>
        <begin position="1"/>
        <end position="28"/>
    </location>
</feature>
<feature type="chain" id="PRO_5046659122" evidence="1">
    <location>
        <begin position="29"/>
        <end position="107"/>
    </location>
</feature>
<name>A0ABS1X0R8_9GAMM</name>
<accession>A0ABS1X0R8</accession>
<keyword evidence="3" id="KW-1185">Reference proteome</keyword>
<gene>
    <name evidence="2" type="ORF">JM946_18885</name>
</gene>
<evidence type="ECO:0000313" key="3">
    <source>
        <dbReference type="Proteomes" id="UP000661077"/>
    </source>
</evidence>
<reference evidence="2 3" key="1">
    <citation type="journal article" date="2021" name="Int. J. Syst. Evol. Microbiol.">
        <title>Steroidobacter gossypii sp. nov., isolated from soil of cotton cropping field.</title>
        <authorList>
            <person name="Huang R."/>
            <person name="Yang S."/>
            <person name="Zhen C."/>
            <person name="Liu W."/>
        </authorList>
    </citation>
    <scope>NUCLEOTIDE SEQUENCE [LARGE SCALE GENOMIC DNA]</scope>
    <source>
        <strain evidence="2 3">S1-65</strain>
    </source>
</reference>
<evidence type="ECO:0000313" key="2">
    <source>
        <dbReference type="EMBL" id="MBM0106804.1"/>
    </source>
</evidence>
<dbReference type="RefSeq" id="WP_203168919.1">
    <property type="nucleotide sequence ID" value="NZ_JAEVLS010000004.1"/>
</dbReference>
<proteinExistence type="predicted"/>